<sequence>MAASSENLYVQDQTTHSTFLTIKKHQNLTVELDPIQYDPFLLPLIECLKYSPLTISYSQVQNVPLLILPKAYTTANYVKEEQRIYFEIHNHTTSISKARFCNLLGFPRSDNMINLETISNVAILELLYQMGYKETLTAVSKFKKSNLLPTWNALSTILFKSFYERVTSNDYARKIFMGLMYSLYTRLNADYGSIL</sequence>
<reference evidence="1" key="1">
    <citation type="submission" date="2023-04" db="EMBL/GenBank/DDBJ databases">
        <authorList>
            <person name="Vijverberg K."/>
            <person name="Xiong W."/>
            <person name="Schranz E."/>
        </authorList>
    </citation>
    <scope>NUCLEOTIDE SEQUENCE</scope>
</reference>
<keyword evidence="3" id="KW-1185">Reference proteome</keyword>
<gene>
    <name evidence="2" type="ORF">LSALG_LOCUS21556</name>
    <name evidence="1" type="ORF">LSALG_LOCUS6398</name>
</gene>
<dbReference type="Proteomes" id="UP001177003">
    <property type="component" value="Chromosome 0"/>
</dbReference>
<evidence type="ECO:0000313" key="1">
    <source>
        <dbReference type="EMBL" id="CAI9265814.1"/>
    </source>
</evidence>
<evidence type="ECO:0000313" key="2">
    <source>
        <dbReference type="EMBL" id="CAI9281886.1"/>
    </source>
</evidence>
<dbReference type="Proteomes" id="UP001177003">
    <property type="component" value="Chromosome 4"/>
</dbReference>
<dbReference type="AlphaFoldDB" id="A0AA35Y3J6"/>
<name>A0AA35Y3J6_LACSI</name>
<accession>A0AA35Y3J6</accession>
<dbReference type="EMBL" id="OX465086">
    <property type="protein sequence ID" value="CAI9265814.1"/>
    <property type="molecule type" value="Genomic_DNA"/>
</dbReference>
<dbReference type="EMBL" id="OX465080">
    <property type="protein sequence ID" value="CAI9281886.1"/>
    <property type="molecule type" value="Genomic_DNA"/>
</dbReference>
<evidence type="ECO:0000313" key="3">
    <source>
        <dbReference type="Proteomes" id="UP001177003"/>
    </source>
</evidence>
<proteinExistence type="predicted"/>
<organism evidence="1 3">
    <name type="scientific">Lactuca saligna</name>
    <name type="common">Willowleaf lettuce</name>
    <dbReference type="NCBI Taxonomy" id="75948"/>
    <lineage>
        <taxon>Eukaryota</taxon>
        <taxon>Viridiplantae</taxon>
        <taxon>Streptophyta</taxon>
        <taxon>Embryophyta</taxon>
        <taxon>Tracheophyta</taxon>
        <taxon>Spermatophyta</taxon>
        <taxon>Magnoliopsida</taxon>
        <taxon>eudicotyledons</taxon>
        <taxon>Gunneridae</taxon>
        <taxon>Pentapetalae</taxon>
        <taxon>asterids</taxon>
        <taxon>campanulids</taxon>
        <taxon>Asterales</taxon>
        <taxon>Asteraceae</taxon>
        <taxon>Cichorioideae</taxon>
        <taxon>Cichorieae</taxon>
        <taxon>Lactucinae</taxon>
        <taxon>Lactuca</taxon>
    </lineage>
</organism>
<protein>
    <submittedName>
        <fullName evidence="1">Uncharacterized protein</fullName>
    </submittedName>
</protein>